<feature type="domain" description="4Fe-4S ferredoxin-type" evidence="2">
    <location>
        <begin position="181"/>
        <end position="210"/>
    </location>
</feature>
<evidence type="ECO:0000259" key="2">
    <source>
        <dbReference type="PROSITE" id="PS51379"/>
    </source>
</evidence>
<dbReference type="InterPro" id="IPR016024">
    <property type="entry name" value="ARM-type_fold"/>
</dbReference>
<dbReference type="Gene3D" id="1.25.10.10">
    <property type="entry name" value="Leucine-rich Repeat Variant"/>
    <property type="match status" value="1"/>
</dbReference>
<dbReference type="AlphaFoldDB" id="A0A1B2I4I2"/>
<evidence type="ECO:0000256" key="1">
    <source>
        <dbReference type="ARBA" id="ARBA00022485"/>
    </source>
</evidence>
<dbReference type="GO" id="GO:0051539">
    <property type="term" value="F:4 iron, 4 sulfur cluster binding"/>
    <property type="evidence" value="ECO:0007669"/>
    <property type="project" value="UniProtKB-KW"/>
</dbReference>
<reference evidence="3" key="1">
    <citation type="submission" date="2016-08" db="EMBL/GenBank/DDBJ databases">
        <title>Complete genome of Cloacibacillus porcorum.</title>
        <authorList>
            <person name="Looft T."/>
            <person name="Bayles D.O."/>
            <person name="Alt D.P."/>
        </authorList>
    </citation>
    <scope>NUCLEOTIDE SEQUENCE [LARGE SCALE GENOMIC DNA]</scope>
    <source>
        <strain evidence="3">CL-84</strain>
    </source>
</reference>
<keyword evidence="1" id="KW-0479">Metal-binding</keyword>
<dbReference type="EMBL" id="CP016757">
    <property type="protein sequence ID" value="ANZ44880.1"/>
    <property type="molecule type" value="Genomic_DNA"/>
</dbReference>
<dbReference type="Gene3D" id="3.30.70.20">
    <property type="match status" value="1"/>
</dbReference>
<dbReference type="GO" id="GO:0052693">
    <property type="term" value="F:epoxyqueuosine reductase activity"/>
    <property type="evidence" value="ECO:0007669"/>
    <property type="project" value="TreeGrafter"/>
</dbReference>
<dbReference type="SUPFAM" id="SSF54862">
    <property type="entry name" value="4Fe-4S ferredoxins"/>
    <property type="match status" value="1"/>
</dbReference>
<protein>
    <recommendedName>
        <fullName evidence="2">4Fe-4S ferredoxin-type domain-containing protein</fullName>
    </recommendedName>
</protein>
<accession>A0A1B2I4I2</accession>
<dbReference type="GO" id="GO:0008616">
    <property type="term" value="P:tRNA queuosine(34) biosynthetic process"/>
    <property type="evidence" value="ECO:0007669"/>
    <property type="project" value="InterPro"/>
</dbReference>
<dbReference type="STRING" id="1197717.BED41_07205"/>
<dbReference type="KEGG" id="cpor:BED41_07205"/>
<dbReference type="PANTHER" id="PTHR30002:SF4">
    <property type="entry name" value="EPOXYQUEUOSINE REDUCTASE"/>
    <property type="match status" value="1"/>
</dbReference>
<organism evidence="3 4">
    <name type="scientific">Cloacibacillus porcorum</name>
    <dbReference type="NCBI Taxonomy" id="1197717"/>
    <lineage>
        <taxon>Bacteria</taxon>
        <taxon>Thermotogati</taxon>
        <taxon>Synergistota</taxon>
        <taxon>Synergistia</taxon>
        <taxon>Synergistales</taxon>
        <taxon>Synergistaceae</taxon>
        <taxon>Cloacibacillus</taxon>
    </lineage>
</organism>
<keyword evidence="1" id="KW-0004">4Fe-4S</keyword>
<sequence length="351" mass="39322">MDKKLLTSKIKRRALELGFAKVGITTADDFPEYEAELHDRPGYRPWINPDRSEDPERSYLIEGVRPRGIMPGAKSIVCAVYDYSRLAYPEELTASVARAYLSRAYVPLPDSICGLRARALHDYLTSLGCRVYDGDKELPQRLCCARAGVTTYGRNNFAYAEDCGSFVILYTYLTEAELEYDAPTVRCDCPSGCRKCVEACPTGALYAPGKLAPQRCLLYSHMRDSAVPADIMEANGTLIHGCDRCQTACPRNIPVMRGAAEKDPFLELLKREFDLEKILFMDDAYYERVVRPIMYNYIRKPEVFRRNAAIAIGNTNDAGYIPALKTAIERGEPIVREAAAWALERIGGGPR</sequence>
<dbReference type="InterPro" id="IPR017896">
    <property type="entry name" value="4Fe4S_Fe-S-bd"/>
</dbReference>
<dbReference type="Pfam" id="PF13484">
    <property type="entry name" value="Fer4_16"/>
    <property type="match status" value="1"/>
</dbReference>
<dbReference type="SUPFAM" id="SSF48371">
    <property type="entry name" value="ARM repeat"/>
    <property type="match status" value="1"/>
</dbReference>
<dbReference type="RefSeq" id="WP_066744435.1">
    <property type="nucleotide sequence ID" value="NZ_CP016757.1"/>
</dbReference>
<proteinExistence type="predicted"/>
<dbReference type="GeneID" id="83057637"/>
<dbReference type="Proteomes" id="UP000093044">
    <property type="component" value="Chromosome"/>
</dbReference>
<dbReference type="PANTHER" id="PTHR30002">
    <property type="entry name" value="EPOXYQUEUOSINE REDUCTASE"/>
    <property type="match status" value="1"/>
</dbReference>
<name>A0A1B2I4I2_9BACT</name>
<evidence type="ECO:0000313" key="3">
    <source>
        <dbReference type="EMBL" id="ANZ44880.1"/>
    </source>
</evidence>
<dbReference type="InterPro" id="IPR011989">
    <property type="entry name" value="ARM-like"/>
</dbReference>
<dbReference type="InterPro" id="IPR004453">
    <property type="entry name" value="QueG"/>
</dbReference>
<evidence type="ECO:0000313" key="4">
    <source>
        <dbReference type="Proteomes" id="UP000093044"/>
    </source>
</evidence>
<keyword evidence="4" id="KW-1185">Reference proteome</keyword>
<keyword evidence="1" id="KW-0411">Iron-sulfur</keyword>
<keyword evidence="1" id="KW-0408">Iron</keyword>
<dbReference type="Pfam" id="PF13646">
    <property type="entry name" value="HEAT_2"/>
    <property type="match status" value="1"/>
</dbReference>
<dbReference type="PROSITE" id="PS51379">
    <property type="entry name" value="4FE4S_FER_2"/>
    <property type="match status" value="1"/>
</dbReference>
<gene>
    <name evidence="3" type="ORF">BED41_07205</name>
</gene>
<dbReference type="OrthoDB" id="9784571at2"/>